<proteinExistence type="predicted"/>
<accession>A0ABR2MWW0</accession>
<evidence type="ECO:0000313" key="2">
    <source>
        <dbReference type="EMBL" id="KAK8968403.1"/>
    </source>
</evidence>
<organism evidence="2 3">
    <name type="scientific">Platanthera guangdongensis</name>
    <dbReference type="NCBI Taxonomy" id="2320717"/>
    <lineage>
        <taxon>Eukaryota</taxon>
        <taxon>Viridiplantae</taxon>
        <taxon>Streptophyta</taxon>
        <taxon>Embryophyta</taxon>
        <taxon>Tracheophyta</taxon>
        <taxon>Spermatophyta</taxon>
        <taxon>Magnoliopsida</taxon>
        <taxon>Liliopsida</taxon>
        <taxon>Asparagales</taxon>
        <taxon>Orchidaceae</taxon>
        <taxon>Orchidoideae</taxon>
        <taxon>Orchideae</taxon>
        <taxon>Orchidinae</taxon>
        <taxon>Platanthera</taxon>
    </lineage>
</organism>
<evidence type="ECO:0000313" key="3">
    <source>
        <dbReference type="Proteomes" id="UP001412067"/>
    </source>
</evidence>
<name>A0ABR2MWW0_9ASPA</name>
<dbReference type="Pfam" id="PF04572">
    <property type="entry name" value="Gb3_synth"/>
    <property type="match status" value="1"/>
</dbReference>
<dbReference type="Proteomes" id="UP001412067">
    <property type="component" value="Unassembled WGS sequence"/>
</dbReference>
<evidence type="ECO:0000259" key="1">
    <source>
        <dbReference type="Pfam" id="PF04572"/>
    </source>
</evidence>
<dbReference type="EMBL" id="JBBWWR010000004">
    <property type="protein sequence ID" value="KAK8968403.1"/>
    <property type="molecule type" value="Genomic_DNA"/>
</dbReference>
<sequence length="172" mass="19575">MFLSTTLQTTETTDSRVISTAVLANIPRLGGRRHRCSFRRPNIPAAPFLMECLTEFYSTYDDTLIMWNAADLISRVINRLQGTGDRSWEVLGITIIPPQSIFPINSMDITRYFAAASNDSDKAYQENLFGRILNESYTFHFWNNITFALVPEPGSLAEKLINQYCLHCLDVL</sequence>
<feature type="domain" description="Alpha 1,4-glycosyltransferase" evidence="1">
    <location>
        <begin position="46"/>
        <end position="171"/>
    </location>
</feature>
<dbReference type="PANTHER" id="PTHR47213:SF1">
    <property type="entry name" value="OS07G0567300 PROTEIN"/>
    <property type="match status" value="1"/>
</dbReference>
<dbReference type="InterPro" id="IPR007652">
    <property type="entry name" value="A1-4-GlycosylTfrase_dom"/>
</dbReference>
<dbReference type="PANTHER" id="PTHR47213">
    <property type="entry name" value="OS07G0567300 PROTEIN"/>
    <property type="match status" value="1"/>
</dbReference>
<protein>
    <recommendedName>
        <fullName evidence="1">Alpha 1,4-glycosyltransferase domain-containing protein</fullName>
    </recommendedName>
</protein>
<keyword evidence="3" id="KW-1185">Reference proteome</keyword>
<reference evidence="2 3" key="1">
    <citation type="journal article" date="2022" name="Nat. Plants">
        <title>Genomes of leafy and leafless Platanthera orchids illuminate the evolution of mycoheterotrophy.</title>
        <authorList>
            <person name="Li M.H."/>
            <person name="Liu K.W."/>
            <person name="Li Z."/>
            <person name="Lu H.C."/>
            <person name="Ye Q.L."/>
            <person name="Zhang D."/>
            <person name="Wang J.Y."/>
            <person name="Li Y.F."/>
            <person name="Zhong Z.M."/>
            <person name="Liu X."/>
            <person name="Yu X."/>
            <person name="Liu D.K."/>
            <person name="Tu X.D."/>
            <person name="Liu B."/>
            <person name="Hao Y."/>
            <person name="Liao X.Y."/>
            <person name="Jiang Y.T."/>
            <person name="Sun W.H."/>
            <person name="Chen J."/>
            <person name="Chen Y.Q."/>
            <person name="Ai Y."/>
            <person name="Zhai J.W."/>
            <person name="Wu S.S."/>
            <person name="Zhou Z."/>
            <person name="Hsiao Y.Y."/>
            <person name="Wu W.L."/>
            <person name="Chen Y.Y."/>
            <person name="Lin Y.F."/>
            <person name="Hsu J.L."/>
            <person name="Li C.Y."/>
            <person name="Wang Z.W."/>
            <person name="Zhao X."/>
            <person name="Zhong W.Y."/>
            <person name="Ma X.K."/>
            <person name="Ma L."/>
            <person name="Huang J."/>
            <person name="Chen G.Z."/>
            <person name="Huang M.Z."/>
            <person name="Huang L."/>
            <person name="Peng D.H."/>
            <person name="Luo Y.B."/>
            <person name="Zou S.Q."/>
            <person name="Chen S.P."/>
            <person name="Lan S."/>
            <person name="Tsai W.C."/>
            <person name="Van de Peer Y."/>
            <person name="Liu Z.J."/>
        </authorList>
    </citation>
    <scope>NUCLEOTIDE SEQUENCE [LARGE SCALE GENOMIC DNA]</scope>
    <source>
        <strain evidence="2">Lor288</strain>
    </source>
</reference>
<dbReference type="InterPro" id="IPR044789">
    <property type="entry name" value="Put_A1-4-GlycosylTfrase_plant"/>
</dbReference>
<comment type="caution">
    <text evidence="2">The sequence shown here is derived from an EMBL/GenBank/DDBJ whole genome shotgun (WGS) entry which is preliminary data.</text>
</comment>
<gene>
    <name evidence="2" type="ORF">KSP40_PGU002162</name>
</gene>